<evidence type="ECO:0000313" key="10">
    <source>
        <dbReference type="Proteomes" id="UP000623129"/>
    </source>
</evidence>
<accession>A0A833V7F7</accession>
<gene>
    <name evidence="9" type="ORF">FCM35_KLT07610</name>
</gene>
<evidence type="ECO:0000256" key="2">
    <source>
        <dbReference type="ARBA" id="ARBA00012247"/>
    </source>
</evidence>
<proteinExistence type="inferred from homology"/>
<dbReference type="EMBL" id="SWLB01000017">
    <property type="protein sequence ID" value="KAF3327492.1"/>
    <property type="molecule type" value="Genomic_DNA"/>
</dbReference>
<dbReference type="Pfam" id="PF03009">
    <property type="entry name" value="GDPD"/>
    <property type="match status" value="1"/>
</dbReference>
<name>A0A833V7F7_9POAL</name>
<comment type="catalytic activity">
    <reaction evidence="6">
        <text>a sn-glycero-3-phosphodiester + H2O = an alcohol + sn-glycerol 3-phosphate + H(+)</text>
        <dbReference type="Rhea" id="RHEA:12969"/>
        <dbReference type="ChEBI" id="CHEBI:15377"/>
        <dbReference type="ChEBI" id="CHEBI:15378"/>
        <dbReference type="ChEBI" id="CHEBI:30879"/>
        <dbReference type="ChEBI" id="CHEBI:57597"/>
        <dbReference type="ChEBI" id="CHEBI:83408"/>
        <dbReference type="EC" id="3.1.4.46"/>
    </reaction>
</comment>
<keyword evidence="5" id="KW-0378">Hydrolase</keyword>
<keyword evidence="7" id="KW-1133">Transmembrane helix</keyword>
<dbReference type="PANTHER" id="PTHR43620:SF7">
    <property type="entry name" value="GLYCEROPHOSPHODIESTER PHOSPHODIESTERASE GDPD5-RELATED"/>
    <property type="match status" value="1"/>
</dbReference>
<keyword evidence="4" id="KW-0319">Glycerol metabolism</keyword>
<evidence type="ECO:0000313" key="9">
    <source>
        <dbReference type="EMBL" id="KAF3327492.1"/>
    </source>
</evidence>
<dbReference type="InterPro" id="IPR017946">
    <property type="entry name" value="PLC-like_Pdiesterase_TIM-brl"/>
</dbReference>
<evidence type="ECO:0000256" key="5">
    <source>
        <dbReference type="ARBA" id="ARBA00022801"/>
    </source>
</evidence>
<keyword evidence="10" id="KW-1185">Reference proteome</keyword>
<dbReference type="OrthoDB" id="690737at2759"/>
<feature type="domain" description="GP-PDE" evidence="8">
    <location>
        <begin position="74"/>
        <end position="118"/>
    </location>
</feature>
<evidence type="ECO:0000256" key="3">
    <source>
        <dbReference type="ARBA" id="ARBA00022729"/>
    </source>
</evidence>
<dbReference type="GO" id="GO:0008889">
    <property type="term" value="F:glycerophosphodiester phosphodiesterase activity"/>
    <property type="evidence" value="ECO:0007669"/>
    <property type="project" value="UniProtKB-EC"/>
</dbReference>
<dbReference type="GO" id="GO:0006629">
    <property type="term" value="P:lipid metabolic process"/>
    <property type="evidence" value="ECO:0007669"/>
    <property type="project" value="InterPro"/>
</dbReference>
<keyword evidence="7" id="KW-0472">Membrane</keyword>
<keyword evidence="3" id="KW-0732">Signal</keyword>
<evidence type="ECO:0000256" key="1">
    <source>
        <dbReference type="ARBA" id="ARBA00007277"/>
    </source>
</evidence>
<dbReference type="GO" id="GO:0006071">
    <property type="term" value="P:glycerol metabolic process"/>
    <property type="evidence" value="ECO:0007669"/>
    <property type="project" value="UniProtKB-KW"/>
</dbReference>
<dbReference type="EC" id="3.1.4.46" evidence="2"/>
<dbReference type="AlphaFoldDB" id="A0A833V7F7"/>
<evidence type="ECO:0000256" key="4">
    <source>
        <dbReference type="ARBA" id="ARBA00022798"/>
    </source>
</evidence>
<dbReference type="PANTHER" id="PTHR43620">
    <property type="entry name" value="GLYCEROPHOSPHORYL DIESTER PHOSPHODIESTERASE"/>
    <property type="match status" value="1"/>
</dbReference>
<evidence type="ECO:0000256" key="6">
    <source>
        <dbReference type="ARBA" id="ARBA00047512"/>
    </source>
</evidence>
<organism evidence="9 10">
    <name type="scientific">Carex littledalei</name>
    <dbReference type="NCBI Taxonomy" id="544730"/>
    <lineage>
        <taxon>Eukaryota</taxon>
        <taxon>Viridiplantae</taxon>
        <taxon>Streptophyta</taxon>
        <taxon>Embryophyta</taxon>
        <taxon>Tracheophyta</taxon>
        <taxon>Spermatophyta</taxon>
        <taxon>Magnoliopsida</taxon>
        <taxon>Liliopsida</taxon>
        <taxon>Poales</taxon>
        <taxon>Cyperaceae</taxon>
        <taxon>Cyperoideae</taxon>
        <taxon>Cariceae</taxon>
        <taxon>Carex</taxon>
        <taxon>Carex subgen. Euthyceras</taxon>
    </lineage>
</organism>
<comment type="similarity">
    <text evidence="1">Belongs to the glycerophosphoryl diester phosphodiesterase family.</text>
</comment>
<evidence type="ECO:0000256" key="7">
    <source>
        <dbReference type="SAM" id="Phobius"/>
    </source>
</evidence>
<reference evidence="9" key="1">
    <citation type="submission" date="2020-01" db="EMBL/GenBank/DDBJ databases">
        <title>Genome sequence of Kobresia littledalei, the first chromosome-level genome in the family Cyperaceae.</title>
        <authorList>
            <person name="Qu G."/>
        </authorList>
    </citation>
    <scope>NUCLEOTIDE SEQUENCE</scope>
    <source>
        <strain evidence="9">C.B.Clarke</strain>
        <tissue evidence="9">Leaf</tissue>
    </source>
</reference>
<sequence>MKRLWFRRVSVTHVEILGGIHLLFLHSVLFYLFANILDCQVFHAEKGGFSIRIDRFSMKKGHLLYNLTVHICYVQVHPYTYRNENQFLHFDFHQDPYAEYIYWVRNIGVDGLFTDFTGSLHQYQEWASPLKDVKSANALFHEISAMIN</sequence>
<evidence type="ECO:0000259" key="8">
    <source>
        <dbReference type="Pfam" id="PF03009"/>
    </source>
</evidence>
<comment type="caution">
    <text evidence="9">The sequence shown here is derived from an EMBL/GenBank/DDBJ whole genome shotgun (WGS) entry which is preliminary data.</text>
</comment>
<protein>
    <recommendedName>
        <fullName evidence="2">glycerophosphodiester phosphodiesterase</fullName>
        <ecNumber evidence="2">3.1.4.46</ecNumber>
    </recommendedName>
</protein>
<dbReference type="InterPro" id="IPR030395">
    <property type="entry name" value="GP_PDE_dom"/>
</dbReference>
<dbReference type="Proteomes" id="UP000623129">
    <property type="component" value="Unassembled WGS sequence"/>
</dbReference>
<dbReference type="Gene3D" id="3.20.20.190">
    <property type="entry name" value="Phosphatidylinositol (PI) phosphodiesterase"/>
    <property type="match status" value="1"/>
</dbReference>
<dbReference type="SUPFAM" id="SSF51695">
    <property type="entry name" value="PLC-like phosphodiesterases"/>
    <property type="match status" value="1"/>
</dbReference>
<keyword evidence="7" id="KW-0812">Transmembrane</keyword>
<feature type="transmembrane region" description="Helical" evidence="7">
    <location>
        <begin position="12"/>
        <end position="34"/>
    </location>
</feature>